<dbReference type="PANTHER" id="PTHR21262">
    <property type="entry name" value="GUANOSINE-3',5'-BIS DIPHOSPHATE 3'-PYROPHOSPHOHYDROLASE"/>
    <property type="match status" value="1"/>
</dbReference>
<dbReference type="GO" id="GO:0015969">
    <property type="term" value="P:guanosine tetraphosphate metabolic process"/>
    <property type="evidence" value="ECO:0007669"/>
    <property type="project" value="InterPro"/>
</dbReference>
<reference evidence="4 5" key="1">
    <citation type="journal article" date="2016" name="Nat. Commun.">
        <title>Thousands of microbial genomes shed light on interconnected biogeochemical processes in an aquifer system.</title>
        <authorList>
            <person name="Anantharaman K."/>
            <person name="Brown C.T."/>
            <person name="Hug L.A."/>
            <person name="Sharon I."/>
            <person name="Castelle C.J."/>
            <person name="Probst A.J."/>
            <person name="Thomas B.C."/>
            <person name="Singh A."/>
            <person name="Wilkins M.J."/>
            <person name="Karaoz U."/>
            <person name="Brodie E.L."/>
            <person name="Williams K.H."/>
            <person name="Hubbard S.S."/>
            <person name="Banfield J.F."/>
        </authorList>
    </citation>
    <scope>NUCLEOTIDE SEQUENCE [LARGE SCALE GENOMIC DNA]</scope>
</reference>
<dbReference type="Gene3D" id="1.10.3210.10">
    <property type="entry name" value="Hypothetical protein af1432"/>
    <property type="match status" value="1"/>
</dbReference>
<dbReference type="InterPro" id="IPR012675">
    <property type="entry name" value="Beta-grasp_dom_sf"/>
</dbReference>
<comment type="caution">
    <text evidence="4">The sequence shown here is derived from an EMBL/GenBank/DDBJ whole genome shotgun (WGS) entry which is preliminary data.</text>
</comment>
<dbReference type="SUPFAM" id="SSF81301">
    <property type="entry name" value="Nucleotidyltransferase"/>
    <property type="match status" value="1"/>
</dbReference>
<dbReference type="Pfam" id="PF13328">
    <property type="entry name" value="HD_4"/>
    <property type="match status" value="1"/>
</dbReference>
<dbReference type="InterPro" id="IPR007685">
    <property type="entry name" value="RelA_SpoT"/>
</dbReference>
<dbReference type="PROSITE" id="PS51880">
    <property type="entry name" value="TGS"/>
    <property type="match status" value="1"/>
</dbReference>
<dbReference type="EMBL" id="MGHU01000009">
    <property type="protein sequence ID" value="OGM77940.1"/>
    <property type="molecule type" value="Genomic_DNA"/>
</dbReference>
<evidence type="ECO:0000313" key="5">
    <source>
        <dbReference type="Proteomes" id="UP000179241"/>
    </source>
</evidence>
<evidence type="ECO:0000259" key="3">
    <source>
        <dbReference type="PROSITE" id="PS51880"/>
    </source>
</evidence>
<dbReference type="SUPFAM" id="SSF109604">
    <property type="entry name" value="HD-domain/PDEase-like"/>
    <property type="match status" value="1"/>
</dbReference>
<dbReference type="InterPro" id="IPR004811">
    <property type="entry name" value="RelA/Spo_fam"/>
</dbReference>
<dbReference type="InterPro" id="IPR033655">
    <property type="entry name" value="TGS_RelA/SpoT"/>
</dbReference>
<dbReference type="FunFam" id="3.10.20.30:FF:000002">
    <property type="entry name" value="GTP pyrophosphokinase (RelA/SpoT)"/>
    <property type="match status" value="1"/>
</dbReference>
<dbReference type="InterPro" id="IPR004095">
    <property type="entry name" value="TGS"/>
</dbReference>
<keyword evidence="1" id="KW-0694">RNA-binding</keyword>
<dbReference type="Proteomes" id="UP000179241">
    <property type="component" value="Unassembled WGS sequence"/>
</dbReference>
<organism evidence="4 5">
    <name type="scientific">Candidatus Woesebacteria bacterium RIFOXYA1_FULL_43_9</name>
    <dbReference type="NCBI Taxonomy" id="1802534"/>
    <lineage>
        <taxon>Bacteria</taxon>
        <taxon>Candidatus Woeseibacteriota</taxon>
    </lineage>
</organism>
<dbReference type="CDD" id="cd05399">
    <property type="entry name" value="NT_Rel-Spo_like"/>
    <property type="match status" value="1"/>
</dbReference>
<gene>
    <name evidence="4" type="ORF">A2188_01185</name>
</gene>
<dbReference type="Pfam" id="PF04607">
    <property type="entry name" value="RelA_SpoT"/>
    <property type="match status" value="1"/>
</dbReference>
<dbReference type="Pfam" id="PF02824">
    <property type="entry name" value="TGS"/>
    <property type="match status" value="1"/>
</dbReference>
<dbReference type="SMART" id="SM00954">
    <property type="entry name" value="RelA_SpoT"/>
    <property type="match status" value="1"/>
</dbReference>
<dbReference type="SUPFAM" id="SSF81271">
    <property type="entry name" value="TGS-like"/>
    <property type="match status" value="1"/>
</dbReference>
<dbReference type="FunFam" id="1.10.3210.10:FF:000001">
    <property type="entry name" value="GTP pyrophosphokinase RelA"/>
    <property type="match status" value="1"/>
</dbReference>
<dbReference type="InterPro" id="IPR012676">
    <property type="entry name" value="TGS-like"/>
</dbReference>
<protein>
    <recommendedName>
        <fullName evidence="3">TGS domain-containing protein</fullName>
    </recommendedName>
</protein>
<proteinExistence type="inferred from homology"/>
<dbReference type="Gene3D" id="3.30.460.10">
    <property type="entry name" value="Beta Polymerase, domain 2"/>
    <property type="match status" value="1"/>
</dbReference>
<comment type="function">
    <text evidence="2">In eubacteria ppGpp (guanosine 3'-diphosphate 5'-diphosphate) is a mediator of the stringent response that coordinates a variety of cellular activities in response to changes in nutritional abundance.</text>
</comment>
<name>A0A1F8CNN1_9BACT</name>
<dbReference type="PANTHER" id="PTHR21262:SF31">
    <property type="entry name" value="GTP PYROPHOSPHOKINASE"/>
    <property type="match status" value="1"/>
</dbReference>
<evidence type="ECO:0000256" key="2">
    <source>
        <dbReference type="RuleBase" id="RU003847"/>
    </source>
</evidence>
<dbReference type="Gene3D" id="3.10.20.30">
    <property type="match status" value="1"/>
</dbReference>
<dbReference type="PROSITE" id="PS50889">
    <property type="entry name" value="S4"/>
    <property type="match status" value="1"/>
</dbReference>
<dbReference type="InterPro" id="IPR043519">
    <property type="entry name" value="NT_sf"/>
</dbReference>
<dbReference type="CDD" id="cd01668">
    <property type="entry name" value="TGS_RSH"/>
    <property type="match status" value="1"/>
</dbReference>
<dbReference type="AlphaFoldDB" id="A0A1F8CNN1"/>
<comment type="similarity">
    <text evidence="2">Belongs to the relA/spoT family.</text>
</comment>
<sequence length="508" mass="58102">MRDPGFPRRGGFAIYMDSRLRGNDEGGYMLKNIDNFENKEEIRQAFEFAQKAHEGQKRLTGEPFILHPLAVAETIVDWKLDWESVCSALLHDTIEDCAVTREEVAKTFGQAIADIVDGVTKITAIRLVGSNDQLFVENLRKMILAMSKDLRVVMVKLADRLHNLQSLYVLPKESQRQNAFETLEIYAPLAERLGMGQVKGDLEDMAFPYAYPKDYKHFIETSRPFYATAQHDITKALHKLKKGLVKMNLTAEVQSRQKRLFSFWRKFNRPGIDKDFTKVYDIVAIRVMVSTVSECYEVLGLVHSLFRPEPHFGISDFIAQPKPNGYRSIHTRVFGPSGKIMEVQIRTKEMHQEAEHGISAHWFYGLEKTRGASEDVLEKKGVFVPNKLSWVKELTRWQEELTSSEEFLKAVKFDAFSHRNFVFSPKGDVYDLPMSATPVDFAFAVHTNLGRYIKGAMVNGKIVSLDYKLKSGDVVEILKAKNPVKIPNSWLDFVVTTNARKEIKKLIQ</sequence>
<accession>A0A1F8CNN1</accession>
<dbReference type="GO" id="GO:0003723">
    <property type="term" value="F:RNA binding"/>
    <property type="evidence" value="ECO:0007669"/>
    <property type="project" value="UniProtKB-KW"/>
</dbReference>
<evidence type="ECO:0000313" key="4">
    <source>
        <dbReference type="EMBL" id="OGM77940.1"/>
    </source>
</evidence>
<dbReference type="NCBIfam" id="TIGR00691">
    <property type="entry name" value="spoT_relA"/>
    <property type="match status" value="1"/>
</dbReference>
<dbReference type="GO" id="GO:0005886">
    <property type="term" value="C:plasma membrane"/>
    <property type="evidence" value="ECO:0007669"/>
    <property type="project" value="TreeGrafter"/>
</dbReference>
<evidence type="ECO:0000256" key="1">
    <source>
        <dbReference type="PROSITE-ProRule" id="PRU00182"/>
    </source>
</evidence>
<feature type="domain" description="TGS" evidence="3">
    <location>
        <begin position="415"/>
        <end position="479"/>
    </location>
</feature>